<dbReference type="Proteomes" id="UP000830729">
    <property type="component" value="Chromosome"/>
</dbReference>
<dbReference type="EMBL" id="CP096659">
    <property type="protein sequence ID" value="UPV73884.1"/>
    <property type="molecule type" value="Genomic_DNA"/>
</dbReference>
<sequence length="135" mass="15202">MTDSHTELPEGWVEVPPAEQQESILFEYQYQTDTETTVLVSVLTHVSDAPLYKLRLSTITPRATVTRHDYPVAQYETKEKARTNAIAFLHHVSAALENGTLSQQAPDPETIQSLIADFSSDGLFPRFRSLSRKLL</sequence>
<dbReference type="KEGG" id="halx:M0R89_15235"/>
<proteinExistence type="predicted"/>
<reference evidence="1 2" key="1">
    <citation type="submission" date="2022-04" db="EMBL/GenBank/DDBJ databases">
        <title>Diverse halophilic archaea isolated from saline environments.</title>
        <authorList>
            <person name="Cui H.-L."/>
        </authorList>
    </citation>
    <scope>NUCLEOTIDE SEQUENCE [LARGE SCALE GENOMIC DNA]</scope>
    <source>
        <strain evidence="1 2">XZYJT49</strain>
    </source>
</reference>
<name>A0A8U0HT87_9EURY</name>
<evidence type="ECO:0000313" key="1">
    <source>
        <dbReference type="EMBL" id="UPV73884.1"/>
    </source>
</evidence>
<keyword evidence="2" id="KW-1185">Reference proteome</keyword>
<dbReference type="AlphaFoldDB" id="A0A8U0HT87"/>
<organism evidence="1 2">
    <name type="scientific">Halorussus limi</name>
    <dbReference type="NCBI Taxonomy" id="2938695"/>
    <lineage>
        <taxon>Archaea</taxon>
        <taxon>Methanobacteriati</taxon>
        <taxon>Methanobacteriota</taxon>
        <taxon>Stenosarchaea group</taxon>
        <taxon>Halobacteria</taxon>
        <taxon>Halobacteriales</taxon>
        <taxon>Haladaptataceae</taxon>
        <taxon>Halorussus</taxon>
    </lineage>
</organism>
<dbReference type="GeneID" id="72186580"/>
<accession>A0A8U0HT87</accession>
<evidence type="ECO:0000313" key="2">
    <source>
        <dbReference type="Proteomes" id="UP000830729"/>
    </source>
</evidence>
<dbReference type="RefSeq" id="WP_248649934.1">
    <property type="nucleotide sequence ID" value="NZ_CP096659.1"/>
</dbReference>
<protein>
    <submittedName>
        <fullName evidence="1">Uncharacterized protein</fullName>
    </submittedName>
</protein>
<gene>
    <name evidence="1" type="ORF">M0R89_15235</name>
</gene>